<dbReference type="InterPro" id="IPR018645">
    <property type="entry name" value="OapC-like"/>
</dbReference>
<protein>
    <submittedName>
        <fullName evidence="2">Uncharacterized protein</fullName>
    </submittedName>
</protein>
<dbReference type="AlphaFoldDB" id="A0A2I1F7H2"/>
<reference evidence="1 4" key="1">
    <citation type="submission" date="2016-04" db="EMBL/GenBank/DDBJ databases">
        <title>Genome analyses suggest a sexual origin of heterokaryosis in a supposedly ancient asexual fungus.</title>
        <authorList>
            <person name="Ropars J."/>
            <person name="Sedzielewska K."/>
            <person name="Noel J."/>
            <person name="Charron P."/>
            <person name="Farinelli L."/>
            <person name="Marton T."/>
            <person name="Kruger M."/>
            <person name="Pelin A."/>
            <person name="Brachmann A."/>
            <person name="Corradi N."/>
        </authorList>
    </citation>
    <scope>NUCLEOTIDE SEQUENCE [LARGE SCALE GENOMIC DNA]</scope>
    <source>
        <strain evidence="1 4">A5</strain>
    </source>
</reference>
<dbReference type="Proteomes" id="UP000232722">
    <property type="component" value="Unassembled WGS sequence"/>
</dbReference>
<gene>
    <name evidence="2" type="ORF">RhiirA1_455573</name>
    <name evidence="1" type="ORF">RhiirA5_425462</name>
</gene>
<dbReference type="EMBL" id="LLXJ01001413">
    <property type="protein sequence ID" value="PKC02286.1"/>
    <property type="molecule type" value="Genomic_DNA"/>
</dbReference>
<reference evidence="2 3" key="3">
    <citation type="submission" date="2017-10" db="EMBL/GenBank/DDBJ databases">
        <title>Extensive intraspecific genome diversity in a model arbuscular mycorrhizal fungus.</title>
        <authorList>
            <person name="Chen E.C.H."/>
            <person name="Morin E."/>
            <person name="Baudet D."/>
            <person name="Noel J."/>
            <person name="Ndikumana S."/>
            <person name="Charron P."/>
            <person name="St-Onge C."/>
            <person name="Giorgi J."/>
            <person name="Grigoriev I.V."/>
            <person name="Roux C."/>
            <person name="Martin F.M."/>
            <person name="Corradi N."/>
        </authorList>
    </citation>
    <scope>NUCLEOTIDE SEQUENCE [LARGE SCALE GENOMIC DNA]</scope>
    <source>
        <strain evidence="2 3">A1</strain>
    </source>
</reference>
<dbReference type="EMBL" id="LLXH01000258">
    <property type="protein sequence ID" value="PKC69802.1"/>
    <property type="molecule type" value="Genomic_DNA"/>
</dbReference>
<dbReference type="VEuPathDB" id="FungiDB:RhiirA1_455573"/>
<organism evidence="2 3">
    <name type="scientific">Rhizophagus irregularis</name>
    <dbReference type="NCBI Taxonomy" id="588596"/>
    <lineage>
        <taxon>Eukaryota</taxon>
        <taxon>Fungi</taxon>
        <taxon>Fungi incertae sedis</taxon>
        <taxon>Mucoromycota</taxon>
        <taxon>Glomeromycotina</taxon>
        <taxon>Glomeromycetes</taxon>
        <taxon>Glomerales</taxon>
        <taxon>Glomeraceae</taxon>
        <taxon>Rhizophagus</taxon>
    </lineage>
</organism>
<sequence length="51" mass="5906">MLDYLEKLQLLQESGSYDNEIAILMEKKKVLVKIHLKGKYIIDIASNIDIN</sequence>
<evidence type="ECO:0000313" key="2">
    <source>
        <dbReference type="EMBL" id="PKC69802.1"/>
    </source>
</evidence>
<accession>A0A2I1F7H2</accession>
<reference evidence="2 3" key="4">
    <citation type="submission" date="2017-10" db="EMBL/GenBank/DDBJ databases">
        <title>Genome analyses suggest a sexual origin of heterokaryosis in a supposedly ancient asexual fungus.</title>
        <authorList>
            <person name="Corradi N."/>
            <person name="Sedzielewska K."/>
            <person name="Noel J."/>
            <person name="Charron P."/>
            <person name="Farinelli L."/>
            <person name="Marton T."/>
            <person name="Kruger M."/>
            <person name="Pelin A."/>
            <person name="Brachmann A."/>
            <person name="Corradi N."/>
        </authorList>
    </citation>
    <scope>NUCLEOTIDE SEQUENCE [LARGE SCALE GENOMIC DNA]</scope>
    <source>
        <strain evidence="2 3">A1</strain>
    </source>
</reference>
<proteinExistence type="predicted"/>
<dbReference type="Proteomes" id="UP000232688">
    <property type="component" value="Unassembled WGS sequence"/>
</dbReference>
<comment type="caution">
    <text evidence="2">The sequence shown here is derived from an EMBL/GenBank/DDBJ whole genome shotgun (WGS) entry which is preliminary data.</text>
</comment>
<evidence type="ECO:0000313" key="1">
    <source>
        <dbReference type="EMBL" id="PKC02286.1"/>
    </source>
</evidence>
<evidence type="ECO:0000313" key="4">
    <source>
        <dbReference type="Proteomes" id="UP000232722"/>
    </source>
</evidence>
<dbReference type="OrthoDB" id="1154031at2759"/>
<evidence type="ECO:0000313" key="3">
    <source>
        <dbReference type="Proteomes" id="UP000232688"/>
    </source>
</evidence>
<name>A0A2I1F7H2_9GLOM</name>
<dbReference type="Pfam" id="PF09845">
    <property type="entry name" value="OapC"/>
    <property type="match status" value="1"/>
</dbReference>
<reference evidence="1 4" key="2">
    <citation type="submission" date="2017-09" db="EMBL/GenBank/DDBJ databases">
        <title>Extensive intraspecific genome diversity in a model arbuscular mycorrhizal fungus.</title>
        <authorList>
            <person name="Chen E.C."/>
            <person name="Morin E."/>
            <person name="Beaudet D."/>
            <person name="Noel J."/>
            <person name="Ndikumana S."/>
            <person name="Charron P."/>
            <person name="St-Onge C."/>
            <person name="Giorgi J."/>
            <person name="Grigoriev I.V."/>
            <person name="Roux C."/>
            <person name="Martin F.M."/>
            <person name="Corradi N."/>
        </authorList>
    </citation>
    <scope>NUCLEOTIDE SEQUENCE [LARGE SCALE GENOMIC DNA]</scope>
    <source>
        <strain evidence="1 4">A5</strain>
    </source>
</reference>